<keyword evidence="3" id="KW-1185">Reference proteome</keyword>
<dbReference type="Proteomes" id="UP000236248">
    <property type="component" value="Chromosome NCAV"/>
</dbReference>
<protein>
    <submittedName>
        <fullName evidence="2">Uncharacterized protein</fullName>
    </submittedName>
</protein>
<dbReference type="EMBL" id="LT981265">
    <property type="protein sequence ID" value="SPC34651.1"/>
    <property type="molecule type" value="Genomic_DNA"/>
</dbReference>
<organism evidence="2 3">
    <name type="scientific">Candidatus Nitrosocaldus cavascurensis</name>
    <dbReference type="NCBI Taxonomy" id="2058097"/>
    <lineage>
        <taxon>Archaea</taxon>
        <taxon>Nitrososphaerota</taxon>
        <taxon>Nitrososphaeria</taxon>
        <taxon>Candidatus Nitrosocaldales</taxon>
        <taxon>Candidatus Nitrosocaldaceae</taxon>
        <taxon>Candidatus Nitrosocaldus</taxon>
    </lineage>
</organism>
<dbReference type="GeneID" id="41595475"/>
<evidence type="ECO:0000313" key="3">
    <source>
        <dbReference type="Proteomes" id="UP000236248"/>
    </source>
</evidence>
<keyword evidence="1" id="KW-1133">Transmembrane helix</keyword>
<proteinExistence type="predicted"/>
<evidence type="ECO:0000313" key="2">
    <source>
        <dbReference type="EMBL" id="SPC34651.1"/>
    </source>
</evidence>
<feature type="transmembrane region" description="Helical" evidence="1">
    <location>
        <begin position="256"/>
        <end position="275"/>
    </location>
</feature>
<accession>A0A2K5ASN8</accession>
<dbReference type="AlphaFoldDB" id="A0A2K5ASN8"/>
<dbReference type="KEGG" id="ncv:NCAV_1485"/>
<gene>
    <name evidence="2" type="ORF">NCAV_1485</name>
</gene>
<keyword evidence="1" id="KW-0472">Membrane</keyword>
<name>A0A2K5ASN8_9ARCH</name>
<evidence type="ECO:0000256" key="1">
    <source>
        <dbReference type="SAM" id="Phobius"/>
    </source>
</evidence>
<reference evidence="3" key="1">
    <citation type="submission" date="2018-01" db="EMBL/GenBank/DDBJ databases">
        <authorList>
            <person name="Kerou L M."/>
        </authorList>
    </citation>
    <scope>NUCLEOTIDE SEQUENCE [LARGE SCALE GENOMIC DNA]</scope>
    <source>
        <strain evidence="3">SCU2</strain>
    </source>
</reference>
<sequence>MTNGSIVRGSWSRRFMMAAIIQAVILLLIVSTAIAPYNSYAQDISMHDEDLTLIVNIEASRGHLMQALNNKSIGNDNGAIAHAGHPAAEHLDKIAPIIEKRNPELINELRDKLTRLPSKVPAISYEELRAEIDAIDALFENASNLISDENKGSVQFWFEVMKMLLEHTEEEYEEGVEEEGTVSNIIEYEDAQAFIVRAEHVFTTKVKDSISSDTSVVIERFFNDVKMAMDEKRSADRIKELVDGIMPVIPEFPINLMLILVGVVALTIMIGRVLMPIKATVYNGYSNR</sequence>
<dbReference type="RefSeq" id="WP_103286734.1">
    <property type="nucleotide sequence ID" value="NZ_LT981265.1"/>
</dbReference>
<keyword evidence="1" id="KW-0812">Transmembrane</keyword>